<dbReference type="InterPro" id="IPR009163">
    <property type="entry name" value="Ap4A_phos1/2"/>
</dbReference>
<feature type="active site" description="Nucleophile" evidence="1">
    <location>
        <position position="169"/>
    </location>
</feature>
<dbReference type="InterPro" id="IPR043171">
    <property type="entry name" value="Ap4A_phos1/2-like"/>
</dbReference>
<dbReference type="InterPro" id="IPR036265">
    <property type="entry name" value="HIT-like_sf"/>
</dbReference>
<evidence type="ECO:0000259" key="3">
    <source>
        <dbReference type="Pfam" id="PF09830"/>
    </source>
</evidence>
<organism evidence="5 6">
    <name type="scientific">Chlorella sorokiniana</name>
    <name type="common">Freshwater green alga</name>
    <dbReference type="NCBI Taxonomy" id="3076"/>
    <lineage>
        <taxon>Eukaryota</taxon>
        <taxon>Viridiplantae</taxon>
        <taxon>Chlorophyta</taxon>
        <taxon>core chlorophytes</taxon>
        <taxon>Trebouxiophyceae</taxon>
        <taxon>Chlorellales</taxon>
        <taxon>Chlorellaceae</taxon>
        <taxon>Chlorella clade</taxon>
        <taxon>Chlorella</taxon>
    </lineage>
</organism>
<feature type="domain" description="ATP adenylyltransferase C-terminal" evidence="3">
    <location>
        <begin position="228"/>
        <end position="343"/>
    </location>
</feature>
<dbReference type="AlphaFoldDB" id="A0A2P6TGD7"/>
<dbReference type="PANTHER" id="PTHR38420">
    <property type="entry name" value="AP-4-A PHOSPHORYLASE II"/>
    <property type="match status" value="1"/>
</dbReference>
<evidence type="ECO:0000313" key="5">
    <source>
        <dbReference type="EMBL" id="PRW33170.1"/>
    </source>
</evidence>
<dbReference type="GO" id="GO:0009117">
    <property type="term" value="P:nucleotide metabolic process"/>
    <property type="evidence" value="ECO:0007669"/>
    <property type="project" value="InterPro"/>
</dbReference>
<protein>
    <submittedName>
        <fullName evidence="5">ATP adenylyltransferase</fullName>
    </submittedName>
</protein>
<dbReference type="InterPro" id="IPR045759">
    <property type="entry name" value="Ap4A_phos1/2_N"/>
</dbReference>
<accession>A0A2P6TGD7</accession>
<dbReference type="Proteomes" id="UP000239899">
    <property type="component" value="Unassembled WGS sequence"/>
</dbReference>
<reference evidence="5 6" key="1">
    <citation type="journal article" date="2018" name="Plant J.">
        <title>Genome sequences of Chlorella sorokiniana UTEX 1602 and Micractinium conductrix SAG 241.80: implications to maltose excretion by a green alga.</title>
        <authorList>
            <person name="Arriola M.B."/>
            <person name="Velmurugan N."/>
            <person name="Zhang Y."/>
            <person name="Plunkett M.H."/>
            <person name="Hondzo H."/>
            <person name="Barney B.M."/>
        </authorList>
    </citation>
    <scope>NUCLEOTIDE SEQUENCE [LARGE SCALE GENOMIC DNA]</scope>
    <source>
        <strain evidence="6">UTEX 1602</strain>
    </source>
</reference>
<feature type="compositionally biased region" description="Low complexity" evidence="2">
    <location>
        <begin position="183"/>
        <end position="196"/>
    </location>
</feature>
<proteinExistence type="predicted"/>
<dbReference type="SUPFAM" id="SSF54197">
    <property type="entry name" value="HIT-like"/>
    <property type="match status" value="1"/>
</dbReference>
<dbReference type="Pfam" id="PF19327">
    <property type="entry name" value="Ap4A_phos_N"/>
    <property type="match status" value="1"/>
</dbReference>
<dbReference type="PIRSF" id="PIRSF000846">
    <property type="entry name" value="ATP_adenylyltr"/>
    <property type="match status" value="1"/>
</dbReference>
<evidence type="ECO:0000256" key="1">
    <source>
        <dbReference type="PIRSR" id="PIRSR000846-1"/>
    </source>
</evidence>
<dbReference type="OrthoDB" id="10267950at2759"/>
<keyword evidence="6" id="KW-1185">Reference proteome</keyword>
<feature type="domain" description="Ap4A phosphorylase 1/2 N-terminal" evidence="4">
    <location>
        <begin position="20"/>
        <end position="179"/>
    </location>
</feature>
<evidence type="ECO:0000259" key="4">
    <source>
        <dbReference type="Pfam" id="PF19327"/>
    </source>
</evidence>
<comment type="caution">
    <text evidence="5">The sequence shown here is derived from an EMBL/GenBank/DDBJ whole genome shotgun (WGS) entry which is preliminary data.</text>
</comment>
<evidence type="ECO:0000313" key="6">
    <source>
        <dbReference type="Proteomes" id="UP000239899"/>
    </source>
</evidence>
<keyword evidence="5" id="KW-0548">Nucleotidyltransferase</keyword>
<dbReference type="Pfam" id="PF09830">
    <property type="entry name" value="ATP_transf"/>
    <property type="match status" value="1"/>
</dbReference>
<evidence type="ECO:0000256" key="2">
    <source>
        <dbReference type="SAM" id="MobiDB-lite"/>
    </source>
</evidence>
<dbReference type="PANTHER" id="PTHR38420:SF1">
    <property type="entry name" value="PUTATIVE (AFU_ORTHOLOGUE AFUA_5G14690)-RELATED"/>
    <property type="match status" value="1"/>
</dbReference>
<dbReference type="InterPro" id="IPR019200">
    <property type="entry name" value="ATP_adenylylTrfase_C"/>
</dbReference>
<dbReference type="Gene3D" id="3.30.428.70">
    <property type="match status" value="1"/>
</dbReference>
<keyword evidence="5" id="KW-0808">Transferase</keyword>
<gene>
    <name evidence="5" type="ORF">C2E21_7725</name>
</gene>
<feature type="region of interest" description="Disordered" evidence="2">
    <location>
        <begin position="173"/>
        <end position="200"/>
    </location>
</feature>
<dbReference type="EMBL" id="LHPG02000017">
    <property type="protein sequence ID" value="PRW33170.1"/>
    <property type="molecule type" value="Genomic_DNA"/>
</dbReference>
<dbReference type="GO" id="GO:0003877">
    <property type="term" value="F:ATP:ADP adenylyltransferase activity"/>
    <property type="evidence" value="ECO:0007669"/>
    <property type="project" value="InterPro"/>
</dbReference>
<dbReference type="STRING" id="3076.A0A2P6TGD7"/>
<name>A0A2P6TGD7_CHLSO</name>
<dbReference type="GO" id="GO:0005524">
    <property type="term" value="F:ATP binding"/>
    <property type="evidence" value="ECO:0007669"/>
    <property type="project" value="InterPro"/>
</dbReference>
<sequence length="346" mass="37110">MATTDDHVAGASAAAPPLPAPATLWQRITERYDAAQRNAAATMTETNTEVVPDGGLQFVLRVAAKLRDKPKPPPDASGEAKKEWRNPFLPYDRALWVADLAASHVLLLNKFNIVPWHCLVVTAEYRSQLDDLDTGDLAATWAVVQAMPRGGLAFYNCGPVSGASQPHKHVQVVPLPLDDPEGSSDGSNSSSDGTPGQQDLARPPIWQAVAAGAAAAGAEPGQPFELRNLPYAAFAATLPPLQQADAAGPQLEAIYKQLLGRCTAFVEARTGRQGATPQDGSLSYNWVCTRDFMLVAPRRQEAEGPVSCNSVAFAGSIFVRSREEQQFVRERGPLHVLTATGFPWQP</sequence>